<proteinExistence type="predicted"/>
<dbReference type="Proteomes" id="UP001328107">
    <property type="component" value="Unassembled WGS sequence"/>
</dbReference>
<reference evidence="3" key="1">
    <citation type="submission" date="2022-10" db="EMBL/GenBank/DDBJ databases">
        <title>Genome assembly of Pristionchus species.</title>
        <authorList>
            <person name="Yoshida K."/>
            <person name="Sommer R.J."/>
        </authorList>
    </citation>
    <scope>NUCLEOTIDE SEQUENCE [LARGE SCALE GENOMIC DNA]</scope>
    <source>
        <strain evidence="3">RS5460</strain>
    </source>
</reference>
<dbReference type="EMBL" id="BTRK01000006">
    <property type="protein sequence ID" value="GMR60772.1"/>
    <property type="molecule type" value="Genomic_DNA"/>
</dbReference>
<name>A0AAN5DEN3_9BILA</name>
<gene>
    <name evidence="2" type="ORF">PMAYCL1PPCAC_30967</name>
</gene>
<feature type="non-terminal residue" evidence="2">
    <location>
        <position position="1"/>
    </location>
</feature>
<feature type="transmembrane region" description="Helical" evidence="1">
    <location>
        <begin position="28"/>
        <end position="47"/>
    </location>
</feature>
<evidence type="ECO:0000313" key="2">
    <source>
        <dbReference type="EMBL" id="GMR60772.1"/>
    </source>
</evidence>
<keyword evidence="1" id="KW-0812">Transmembrane</keyword>
<accession>A0AAN5DEN3</accession>
<dbReference type="AlphaFoldDB" id="A0AAN5DEN3"/>
<evidence type="ECO:0000313" key="3">
    <source>
        <dbReference type="Proteomes" id="UP001328107"/>
    </source>
</evidence>
<evidence type="ECO:0000256" key="1">
    <source>
        <dbReference type="SAM" id="Phobius"/>
    </source>
</evidence>
<organism evidence="2 3">
    <name type="scientific">Pristionchus mayeri</name>
    <dbReference type="NCBI Taxonomy" id="1317129"/>
    <lineage>
        <taxon>Eukaryota</taxon>
        <taxon>Metazoa</taxon>
        <taxon>Ecdysozoa</taxon>
        <taxon>Nematoda</taxon>
        <taxon>Chromadorea</taxon>
        <taxon>Rhabditida</taxon>
        <taxon>Rhabditina</taxon>
        <taxon>Diplogasteromorpha</taxon>
        <taxon>Diplogasteroidea</taxon>
        <taxon>Neodiplogasteridae</taxon>
        <taxon>Pristionchus</taxon>
    </lineage>
</organism>
<protein>
    <submittedName>
        <fullName evidence="2">Uncharacterized protein</fullName>
    </submittedName>
</protein>
<sequence>HHLLRHSISVTSHRLTLLTFVFAEMPRLSLFLALFLCLAALSIDAYVDMRFVQSAPESDHSPIMTIGRFREPMCQCCSSLMCRRKPCPCPRFPL</sequence>
<keyword evidence="1" id="KW-0472">Membrane</keyword>
<keyword evidence="3" id="KW-1185">Reference proteome</keyword>
<keyword evidence="1" id="KW-1133">Transmembrane helix</keyword>
<comment type="caution">
    <text evidence="2">The sequence shown here is derived from an EMBL/GenBank/DDBJ whole genome shotgun (WGS) entry which is preliminary data.</text>
</comment>